<proteinExistence type="predicted"/>
<evidence type="ECO:0000313" key="3">
    <source>
        <dbReference type="Proteomes" id="UP000679690"/>
    </source>
</evidence>
<gene>
    <name evidence="2" type="ORF">J5X75_13520</name>
</gene>
<reference evidence="2 3" key="1">
    <citation type="submission" date="2021-03" db="EMBL/GenBank/DDBJ databases">
        <title>Actinoplanes flavus sp. nov., a novel actinomycete isolated from Coconut Palm rhizosphere soil.</title>
        <authorList>
            <person name="Luo X."/>
        </authorList>
    </citation>
    <scope>NUCLEOTIDE SEQUENCE [LARGE SCALE GENOMIC DNA]</scope>
    <source>
        <strain evidence="2 3">NEAU-H7</strain>
    </source>
</reference>
<feature type="compositionally biased region" description="Acidic residues" evidence="1">
    <location>
        <begin position="9"/>
        <end position="21"/>
    </location>
</feature>
<feature type="region of interest" description="Disordered" evidence="1">
    <location>
        <begin position="1"/>
        <end position="55"/>
    </location>
</feature>
<comment type="caution">
    <text evidence="2">The sequence shown here is derived from an EMBL/GenBank/DDBJ whole genome shotgun (WGS) entry which is preliminary data.</text>
</comment>
<evidence type="ECO:0000256" key="1">
    <source>
        <dbReference type="SAM" id="MobiDB-lite"/>
    </source>
</evidence>
<organism evidence="2 3">
    <name type="scientific">Actinoplanes flavus</name>
    <dbReference type="NCBI Taxonomy" id="2820290"/>
    <lineage>
        <taxon>Bacteria</taxon>
        <taxon>Bacillati</taxon>
        <taxon>Actinomycetota</taxon>
        <taxon>Actinomycetes</taxon>
        <taxon>Micromonosporales</taxon>
        <taxon>Micromonosporaceae</taxon>
        <taxon>Actinoplanes</taxon>
    </lineage>
</organism>
<dbReference type="Proteomes" id="UP000679690">
    <property type="component" value="Unassembled WGS sequence"/>
</dbReference>
<protein>
    <submittedName>
        <fullName evidence="2">Uncharacterized protein</fullName>
    </submittedName>
</protein>
<keyword evidence="3" id="KW-1185">Reference proteome</keyword>
<name>A0ABS3UK01_9ACTN</name>
<feature type="compositionally biased region" description="Acidic residues" evidence="1">
    <location>
        <begin position="31"/>
        <end position="46"/>
    </location>
</feature>
<accession>A0ABS3UK01</accession>
<evidence type="ECO:0000313" key="2">
    <source>
        <dbReference type="EMBL" id="MBO3738541.1"/>
    </source>
</evidence>
<dbReference type="EMBL" id="JAGFNS010000008">
    <property type="protein sequence ID" value="MBO3738541.1"/>
    <property type="molecule type" value="Genomic_DNA"/>
</dbReference>
<dbReference type="RefSeq" id="WP_208467717.1">
    <property type="nucleotide sequence ID" value="NZ_JAGFNS010000008.1"/>
</dbReference>
<sequence>MTDHWDFHDDFDDLTPDDVPEPDPLVHDQPEWDLPDDAADLPELPDIDLPGTELPELPELPDVVDDAVFPPTLDIGDLPEPVDGFPWVDSATLGAADPAGFTPPVEPVTAGELAAYAGVEIPPGADPWTFLASSDDPATAALAQWWTQGEQ</sequence>